<evidence type="ECO:0000256" key="4">
    <source>
        <dbReference type="ARBA" id="ARBA00022516"/>
    </source>
</evidence>
<proteinExistence type="inferred from homology"/>
<keyword evidence="9 13" id="KW-0472">Membrane</keyword>
<dbReference type="Pfam" id="PF10998">
    <property type="entry name" value="DUF2838"/>
    <property type="match status" value="1"/>
</dbReference>
<evidence type="ECO:0000256" key="13">
    <source>
        <dbReference type="SAM" id="Phobius"/>
    </source>
</evidence>
<keyword evidence="8" id="KW-0443">Lipid metabolism</keyword>
<feature type="transmembrane region" description="Helical" evidence="13">
    <location>
        <begin position="113"/>
        <end position="134"/>
    </location>
</feature>
<reference evidence="14" key="1">
    <citation type="submission" date="2022-02" db="EMBL/GenBank/DDBJ databases">
        <authorList>
            <person name="Giguere J D."/>
        </authorList>
    </citation>
    <scope>NUCLEOTIDE SEQUENCE</scope>
    <source>
        <strain evidence="14">CCAP 1055/1</strain>
    </source>
</reference>
<keyword evidence="7 13" id="KW-1133">Transmembrane helix</keyword>
<dbReference type="PANTHER" id="PTHR31201:SF1">
    <property type="entry name" value="GLYCEROPHOSPHOCHOLINE ACYLTRANSFERASE 1"/>
    <property type="match status" value="1"/>
</dbReference>
<keyword evidence="4" id="KW-0444">Lipid biosynthesis</keyword>
<evidence type="ECO:0000256" key="8">
    <source>
        <dbReference type="ARBA" id="ARBA00023098"/>
    </source>
</evidence>
<keyword evidence="5" id="KW-0808">Transferase</keyword>
<keyword evidence="6 13" id="KW-0812">Transmembrane</keyword>
<keyword evidence="10" id="KW-0594">Phospholipid biosynthesis</keyword>
<keyword evidence="11" id="KW-1208">Phospholipid metabolism</keyword>
<dbReference type="GO" id="GO:0016020">
    <property type="term" value="C:membrane"/>
    <property type="evidence" value="ECO:0007669"/>
    <property type="project" value="UniProtKB-SubCell"/>
</dbReference>
<comment type="similarity">
    <text evidence="2">Belongs to the GPC1 family.</text>
</comment>
<organism evidence="14">
    <name type="scientific">Phaeodactylum tricornutum</name>
    <name type="common">Diatom</name>
    <dbReference type="NCBI Taxonomy" id="2850"/>
    <lineage>
        <taxon>Eukaryota</taxon>
        <taxon>Sar</taxon>
        <taxon>Stramenopiles</taxon>
        <taxon>Ochrophyta</taxon>
        <taxon>Bacillariophyta</taxon>
        <taxon>Bacillariophyceae</taxon>
        <taxon>Bacillariophycidae</taxon>
        <taxon>Naviculales</taxon>
        <taxon>Phaeodactylaceae</taxon>
        <taxon>Phaeodactylum</taxon>
    </lineage>
</organism>
<dbReference type="Proteomes" id="UP000836788">
    <property type="component" value="Chromosome 7"/>
</dbReference>
<evidence type="ECO:0000313" key="14">
    <source>
        <dbReference type="EMBL" id="CAG9292754.1"/>
    </source>
</evidence>
<evidence type="ECO:0000256" key="6">
    <source>
        <dbReference type="ARBA" id="ARBA00022692"/>
    </source>
</evidence>
<gene>
    <name evidence="14" type="ORF">PTTT1_LOCUS49452</name>
</gene>
<accession>A0A8J9TY90</accession>
<evidence type="ECO:0000256" key="11">
    <source>
        <dbReference type="ARBA" id="ARBA00023264"/>
    </source>
</evidence>
<dbReference type="InterPro" id="IPR021261">
    <property type="entry name" value="GPCAT"/>
</dbReference>
<dbReference type="GO" id="GO:0006656">
    <property type="term" value="P:phosphatidylcholine biosynthetic process"/>
    <property type="evidence" value="ECO:0007669"/>
    <property type="project" value="TreeGrafter"/>
</dbReference>
<protein>
    <recommendedName>
        <fullName evidence="3">Glycerophosphocholine acyltransferase 1</fullName>
    </recommendedName>
</protein>
<evidence type="ECO:0000256" key="1">
    <source>
        <dbReference type="ARBA" id="ARBA00004141"/>
    </source>
</evidence>
<feature type="transmembrane region" description="Helical" evidence="13">
    <location>
        <begin position="61"/>
        <end position="78"/>
    </location>
</feature>
<evidence type="ECO:0000256" key="7">
    <source>
        <dbReference type="ARBA" id="ARBA00022989"/>
    </source>
</evidence>
<feature type="transmembrane region" description="Helical" evidence="13">
    <location>
        <begin position="146"/>
        <end position="172"/>
    </location>
</feature>
<comment type="subcellular location">
    <subcellularLocation>
        <location evidence="1">Membrane</location>
        <topology evidence="1">Multi-pass membrane protein</topology>
    </subcellularLocation>
</comment>
<keyword evidence="12" id="KW-0012">Acyltransferase</keyword>
<name>A0A8J9TY90_PHATR</name>
<evidence type="ECO:0000256" key="3">
    <source>
        <dbReference type="ARBA" id="ARBA00019082"/>
    </source>
</evidence>
<dbReference type="GO" id="GO:0016746">
    <property type="term" value="F:acyltransferase activity"/>
    <property type="evidence" value="ECO:0007669"/>
    <property type="project" value="UniProtKB-KW"/>
</dbReference>
<evidence type="ECO:0000256" key="10">
    <source>
        <dbReference type="ARBA" id="ARBA00023209"/>
    </source>
</evidence>
<dbReference type="EMBL" id="OU594948">
    <property type="protein sequence ID" value="CAG9292754.1"/>
    <property type="molecule type" value="Genomic_DNA"/>
</dbReference>
<evidence type="ECO:0000256" key="5">
    <source>
        <dbReference type="ARBA" id="ARBA00022679"/>
    </source>
</evidence>
<dbReference type="PANTHER" id="PTHR31201">
    <property type="entry name" value="OS01G0585100 PROTEIN"/>
    <property type="match status" value="1"/>
</dbReference>
<feature type="transmembrane region" description="Helical" evidence="13">
    <location>
        <begin position="246"/>
        <end position="264"/>
    </location>
</feature>
<sequence length="402" mass="46553">MLETPAKKATEPHIYELYGQLEKNNPHQPRLSGSEAETIRRVLRSLQKHERERLQKGFNRLNFTVGVLNTLLIAWVFGAHPEHFWLLFLVESSVLLPLKIYQDYTARPMCQVFYYLDYCWVMNFLIILAFYALMLCGDRVDINLRHHMFTAVLGVGCGSLLGATGILPFAAVVFHDSSVMTSLFVHLVPPMLLHTFLWNPSLILQTWPTVFHFHQEEVRMWPGEGWTAPFVLPWNALGTVVGDTMIIYWVWFVLYVLWMLTFGLELTRTKKDPSGKIVAKPKYDTVYYSLARDSFLLAAGNLWGRKVEVTKRMIVDGEYEYRDFALYMTIHACLTFASTVVLPYACQTSRYVHSAMIWGLVSLCVFRGASRYVYWVTSSSSRALTREYRDILEYNHNAKKKL</sequence>
<feature type="transmembrane region" description="Helical" evidence="13">
    <location>
        <begin position="357"/>
        <end position="375"/>
    </location>
</feature>
<feature type="transmembrane region" description="Helical" evidence="13">
    <location>
        <begin position="324"/>
        <end position="345"/>
    </location>
</feature>
<evidence type="ECO:0000256" key="12">
    <source>
        <dbReference type="ARBA" id="ARBA00023315"/>
    </source>
</evidence>
<dbReference type="AlphaFoldDB" id="A0A8J9TY90"/>
<evidence type="ECO:0000256" key="9">
    <source>
        <dbReference type="ARBA" id="ARBA00023136"/>
    </source>
</evidence>
<evidence type="ECO:0000256" key="2">
    <source>
        <dbReference type="ARBA" id="ARBA00006675"/>
    </source>
</evidence>